<name>A0AB38M8V0_AURPU</name>
<evidence type="ECO:0000313" key="3">
    <source>
        <dbReference type="Proteomes" id="UP000305064"/>
    </source>
</evidence>
<dbReference type="Proteomes" id="UP000305064">
    <property type="component" value="Unassembled WGS sequence"/>
</dbReference>
<organism evidence="2 3">
    <name type="scientific">Aureobasidium pullulans</name>
    <name type="common">Black yeast</name>
    <name type="synonym">Pullularia pullulans</name>
    <dbReference type="NCBI Taxonomy" id="5580"/>
    <lineage>
        <taxon>Eukaryota</taxon>
        <taxon>Fungi</taxon>
        <taxon>Dikarya</taxon>
        <taxon>Ascomycota</taxon>
        <taxon>Pezizomycotina</taxon>
        <taxon>Dothideomycetes</taxon>
        <taxon>Dothideomycetidae</taxon>
        <taxon>Dothideales</taxon>
        <taxon>Saccotheciaceae</taxon>
        <taxon>Aureobasidium</taxon>
    </lineage>
</organism>
<gene>
    <name evidence="2" type="ORF">D6C94_01053</name>
</gene>
<accession>A0AB38M8V0</accession>
<feature type="signal peptide" evidence="1">
    <location>
        <begin position="1"/>
        <end position="19"/>
    </location>
</feature>
<evidence type="ECO:0000256" key="1">
    <source>
        <dbReference type="SAM" id="SignalP"/>
    </source>
</evidence>
<comment type="caution">
    <text evidence="2">The sequence shown here is derived from an EMBL/GenBank/DDBJ whole genome shotgun (WGS) entry which is preliminary data.</text>
</comment>
<proteinExistence type="predicted"/>
<dbReference type="EMBL" id="QZBJ01000005">
    <property type="protein sequence ID" value="THY78664.1"/>
    <property type="molecule type" value="Genomic_DNA"/>
</dbReference>
<reference evidence="2 3" key="1">
    <citation type="submission" date="2018-10" db="EMBL/GenBank/DDBJ databases">
        <title>Fifty Aureobasidium pullulans genomes reveal a recombining polyextremotolerant generalist.</title>
        <authorList>
            <person name="Gostincar C."/>
            <person name="Turk M."/>
            <person name="Zajc J."/>
            <person name="Gunde-Cimerman N."/>
        </authorList>
    </citation>
    <scope>NUCLEOTIDE SEQUENCE [LARGE SCALE GENOMIC DNA]</scope>
    <source>
        <strain evidence="2 3">EXF-4256</strain>
    </source>
</reference>
<protein>
    <submittedName>
        <fullName evidence="2">Uncharacterized protein</fullName>
    </submittedName>
</protein>
<feature type="chain" id="PRO_5044285091" evidence="1">
    <location>
        <begin position="20"/>
        <end position="182"/>
    </location>
</feature>
<sequence>MFSPWVLLLLSILAVYVNASPLLEARKNGGANKGGPASAKVTIYSQYTCAAPNTVLTACSSLVFTQSTDTSKLPPTDGSAGTANNFNIAEAQCTIPNTGLSFGGAITASLTAEPKAGTAGSQETWTDEQLGYVVGHSQQGCGITLSNYIYGWPFAGTAVGNTLGCGNAPSGTSWNAFEIICE</sequence>
<evidence type="ECO:0000313" key="2">
    <source>
        <dbReference type="EMBL" id="THY78664.1"/>
    </source>
</evidence>
<dbReference type="AlphaFoldDB" id="A0AB38M8V0"/>
<keyword evidence="1" id="KW-0732">Signal</keyword>